<feature type="compositionally biased region" description="Low complexity" evidence="1">
    <location>
        <begin position="465"/>
        <end position="498"/>
    </location>
</feature>
<gene>
    <name evidence="2" type="ORF">Pfra01_000228900</name>
</gene>
<accession>A0A9W6TVN7</accession>
<evidence type="ECO:0000313" key="3">
    <source>
        <dbReference type="Proteomes" id="UP001165121"/>
    </source>
</evidence>
<keyword evidence="3" id="KW-1185">Reference proteome</keyword>
<reference evidence="2" key="1">
    <citation type="submission" date="2023-04" db="EMBL/GenBank/DDBJ databases">
        <title>Phytophthora fragariaefolia NBRC 109709.</title>
        <authorList>
            <person name="Ichikawa N."/>
            <person name="Sato H."/>
            <person name="Tonouchi N."/>
        </authorList>
    </citation>
    <scope>NUCLEOTIDE SEQUENCE</scope>
    <source>
        <strain evidence="2">NBRC 109709</strain>
    </source>
</reference>
<organism evidence="2 3">
    <name type="scientific">Phytophthora fragariaefolia</name>
    <dbReference type="NCBI Taxonomy" id="1490495"/>
    <lineage>
        <taxon>Eukaryota</taxon>
        <taxon>Sar</taxon>
        <taxon>Stramenopiles</taxon>
        <taxon>Oomycota</taxon>
        <taxon>Peronosporomycetes</taxon>
        <taxon>Peronosporales</taxon>
        <taxon>Peronosporaceae</taxon>
        <taxon>Phytophthora</taxon>
    </lineage>
</organism>
<proteinExistence type="predicted"/>
<sequence length="733" mass="77227">MARDQSPLALAQARALRTLSADASTPAASPETLVSVMAPPAASPGADRGSPSRPPLAGVAEASVPSSFPLRPLGTLVVRAQSCFRADSADSQPHDSVSGSGASGDGACSAADAPDAPSAAPGAPRFYSVRWEDIEDIVTTGTDRTVRQVQESAQSHFVALARLVVDLNRRPPLRTDYELDQHLEASGSLSDVVDALAPIPRSPAPWEYELTELRDDVASLEARLAASEASLRREVDLRLKAERLCNQASHERNATLENLRRLRLDHANAARQLVATNIALEQSSQAAAVLEQRCRRLDKSLADTHKVIRQDPEQFKAGIASYAAQLRQLREYLEHSDHQSSFSGGTSSTSASALPAAFTTFLEVLGALQLAIPPPPSASGSSEASASFLGESGGAKATPGSSTSLTVNSDTSDDSGPVIPSSLHKGKGKRPAKSSAKLRSAPSPPKEKQRLGRPSVDLKARKAAKQAASAEVSSSGPSQSVPSSLPAASVSTSSVPVSRIAPSGITPGTEASVPVEIGDDGGSGADGTASDAFVASGGVFSSPVVFLPRRDGRPTRAASTTAGLRSMTAADNEAAPDALILNARIPQPIASDRVTECSVAGIHAFDDWEDPMHPWQRLRARLPESPCTFGADDFMSDKPISVRASGLAIGVKLRRQFTGRAVGRTEHSDLGLALWEHAHWISIAAVEQWLQQLCDWIGSDTPAYLETEAAWRAYNKARNLRADRLRLASTAEI</sequence>
<feature type="compositionally biased region" description="Basic and acidic residues" evidence="1">
    <location>
        <begin position="445"/>
        <end position="460"/>
    </location>
</feature>
<feature type="compositionally biased region" description="Polar residues" evidence="1">
    <location>
        <begin position="399"/>
        <end position="410"/>
    </location>
</feature>
<feature type="compositionally biased region" description="Low complexity" evidence="1">
    <location>
        <begin position="95"/>
        <end position="124"/>
    </location>
</feature>
<dbReference type="Proteomes" id="UP001165121">
    <property type="component" value="Unassembled WGS sequence"/>
</dbReference>
<dbReference type="AlphaFoldDB" id="A0A9W6TVN7"/>
<evidence type="ECO:0000313" key="2">
    <source>
        <dbReference type="EMBL" id="GMF20098.1"/>
    </source>
</evidence>
<name>A0A9W6TVN7_9STRA</name>
<feature type="region of interest" description="Disordered" evidence="1">
    <location>
        <begin position="19"/>
        <end position="69"/>
    </location>
</feature>
<feature type="region of interest" description="Disordered" evidence="1">
    <location>
        <begin position="374"/>
        <end position="514"/>
    </location>
</feature>
<protein>
    <submittedName>
        <fullName evidence="2">Unnamed protein product</fullName>
    </submittedName>
</protein>
<evidence type="ECO:0000256" key="1">
    <source>
        <dbReference type="SAM" id="MobiDB-lite"/>
    </source>
</evidence>
<feature type="region of interest" description="Disordered" evidence="1">
    <location>
        <begin position="87"/>
        <end position="124"/>
    </location>
</feature>
<dbReference type="EMBL" id="BSXT01000185">
    <property type="protein sequence ID" value="GMF20098.1"/>
    <property type="molecule type" value="Genomic_DNA"/>
</dbReference>
<comment type="caution">
    <text evidence="2">The sequence shown here is derived from an EMBL/GenBank/DDBJ whole genome shotgun (WGS) entry which is preliminary data.</text>
</comment>
<feature type="compositionally biased region" description="Low complexity" evidence="1">
    <location>
        <begin position="378"/>
        <end position="390"/>
    </location>
</feature>